<evidence type="ECO:0000256" key="1">
    <source>
        <dbReference type="ARBA" id="ARBA00001933"/>
    </source>
</evidence>
<comment type="similarity">
    <text evidence="2">Belongs to the ACC deaminase/D-cysteine desulfhydrase family.</text>
</comment>
<sequence length="299" mass="33656">MEAPLQQLKHPLLDEQSIELWVKREDLLHPAISGNKWRKLKYNLQQARSENKDTLLTFGGAYSNHIAATAAAGQEFGFRTIGIIRGEEHEPLNPTLQFAISRGMQLHYISREQYRLKDDANFLEELSQKYKQPYFIPEGGTNALAVKGCTEIVEDINIAYDYICCACGTGGTIAGIIAVLDGEKQVLGFPALKGGNFLQKEIEALILKYNGKKYSNWQLLTDYHFGGYAKVKPELLDFIYTFQKQHHILLEPIYTGKMFFGLFDLIKQGYFKSGSRIVAIHTGGLQGNAGFKERLGVEV</sequence>
<evidence type="ECO:0000256" key="4">
    <source>
        <dbReference type="PIRSR" id="PIRSR006278-1"/>
    </source>
</evidence>
<comment type="cofactor">
    <cofactor evidence="1">
        <name>pyridoxal 5'-phosphate</name>
        <dbReference type="ChEBI" id="CHEBI:597326"/>
    </cofactor>
</comment>
<dbReference type="InterPro" id="IPR036052">
    <property type="entry name" value="TrpB-like_PALP_sf"/>
</dbReference>
<evidence type="ECO:0000313" key="7">
    <source>
        <dbReference type="EMBL" id="RAU81592.1"/>
    </source>
</evidence>
<dbReference type="PIRSF" id="PIRSF006278">
    <property type="entry name" value="ACCD_DCysDesulf"/>
    <property type="match status" value="1"/>
</dbReference>
<dbReference type="InterPro" id="IPR027278">
    <property type="entry name" value="ACCD_DCysDesulf"/>
</dbReference>
<dbReference type="EMBL" id="QMDV01000005">
    <property type="protein sequence ID" value="RAU81592.1"/>
    <property type="molecule type" value="Genomic_DNA"/>
</dbReference>
<gene>
    <name evidence="7" type="ORF">DP923_15705</name>
</gene>
<accession>A0A364RBB3</accession>
<dbReference type="PANTHER" id="PTHR43780">
    <property type="entry name" value="1-AMINOCYCLOPROPANE-1-CARBOXYLATE DEAMINASE-RELATED"/>
    <property type="match status" value="1"/>
</dbReference>
<name>A0A364RBB3_9BACT</name>
<dbReference type="Pfam" id="PF00291">
    <property type="entry name" value="PALP"/>
    <property type="match status" value="1"/>
</dbReference>
<protein>
    <submittedName>
        <fullName evidence="7">1-aminocyclopropane-1-carboxylate deaminase/D-cysteine desulfhydrase</fullName>
    </submittedName>
</protein>
<evidence type="ECO:0000259" key="6">
    <source>
        <dbReference type="Pfam" id="PF00291"/>
    </source>
</evidence>
<dbReference type="SUPFAM" id="SSF53686">
    <property type="entry name" value="Tryptophan synthase beta subunit-like PLP-dependent enzymes"/>
    <property type="match status" value="1"/>
</dbReference>
<feature type="domain" description="Tryptophan synthase beta chain-like PALP" evidence="6">
    <location>
        <begin position="14"/>
        <end position="283"/>
    </location>
</feature>
<dbReference type="Gene3D" id="3.40.50.1100">
    <property type="match status" value="2"/>
</dbReference>
<reference evidence="7 8" key="2">
    <citation type="submission" date="2018-07" db="EMBL/GenBank/DDBJ databases">
        <title>Pontibacter sp. 2b14 genomic sequence and assembly.</title>
        <authorList>
            <person name="Du Z.-J."/>
        </authorList>
    </citation>
    <scope>NUCLEOTIDE SEQUENCE [LARGE SCALE GENOMIC DNA]</scope>
    <source>
        <strain evidence="7 8">2b14</strain>
    </source>
</reference>
<keyword evidence="8" id="KW-1185">Reference proteome</keyword>
<dbReference type="AlphaFoldDB" id="A0A364RBB3"/>
<dbReference type="InterPro" id="IPR001926">
    <property type="entry name" value="TrpB-like_PALP"/>
</dbReference>
<feature type="active site" description="Nucleophile" evidence="4">
    <location>
        <position position="63"/>
    </location>
</feature>
<dbReference type="PANTHER" id="PTHR43780:SF2">
    <property type="entry name" value="1-AMINOCYCLOPROPANE-1-CARBOXYLATE DEAMINASE-RELATED"/>
    <property type="match status" value="1"/>
</dbReference>
<dbReference type="Proteomes" id="UP000251692">
    <property type="component" value="Unassembled WGS sequence"/>
</dbReference>
<keyword evidence="3 5" id="KW-0663">Pyridoxal phosphate</keyword>
<comment type="caution">
    <text evidence="7">The sequence shown here is derived from an EMBL/GenBank/DDBJ whole genome shotgun (WGS) entry which is preliminary data.</text>
</comment>
<organism evidence="7 8">
    <name type="scientific">Pontibacter arcticus</name>
    <dbReference type="NCBI Taxonomy" id="2080288"/>
    <lineage>
        <taxon>Bacteria</taxon>
        <taxon>Pseudomonadati</taxon>
        <taxon>Bacteroidota</taxon>
        <taxon>Cytophagia</taxon>
        <taxon>Cytophagales</taxon>
        <taxon>Hymenobacteraceae</taxon>
        <taxon>Pontibacter</taxon>
    </lineage>
</organism>
<evidence type="ECO:0000256" key="5">
    <source>
        <dbReference type="PIRSR" id="PIRSR006278-2"/>
    </source>
</evidence>
<evidence type="ECO:0000313" key="8">
    <source>
        <dbReference type="Proteomes" id="UP000251692"/>
    </source>
</evidence>
<reference evidence="7 8" key="1">
    <citation type="submission" date="2018-06" db="EMBL/GenBank/DDBJ databases">
        <authorList>
            <person name="Liu Z.-W."/>
        </authorList>
    </citation>
    <scope>NUCLEOTIDE SEQUENCE [LARGE SCALE GENOMIC DNA]</scope>
    <source>
        <strain evidence="7 8">2b14</strain>
    </source>
</reference>
<evidence type="ECO:0000256" key="2">
    <source>
        <dbReference type="ARBA" id="ARBA00008639"/>
    </source>
</evidence>
<dbReference type="OrthoDB" id="9801249at2"/>
<proteinExistence type="inferred from homology"/>
<evidence type="ECO:0000256" key="3">
    <source>
        <dbReference type="ARBA" id="ARBA00022898"/>
    </source>
</evidence>
<dbReference type="GO" id="GO:0019148">
    <property type="term" value="F:D-cysteine desulfhydrase activity"/>
    <property type="evidence" value="ECO:0007669"/>
    <property type="project" value="TreeGrafter"/>
</dbReference>
<feature type="modified residue" description="N6-(pyridoxal phosphate)lysine" evidence="5">
    <location>
        <position position="36"/>
    </location>
</feature>